<evidence type="ECO:0000256" key="2">
    <source>
        <dbReference type="ARBA" id="ARBA00005194"/>
    </source>
</evidence>
<dbReference type="FunFam" id="1.10.1200.10:FF:000003">
    <property type="entry name" value="Acyl carrier protein"/>
    <property type="match status" value="1"/>
</dbReference>
<dbReference type="InterPro" id="IPR003231">
    <property type="entry name" value="ACP"/>
</dbReference>
<feature type="transmembrane region" description="Helical" evidence="15">
    <location>
        <begin position="400"/>
        <end position="420"/>
    </location>
</feature>
<evidence type="ECO:0000256" key="15">
    <source>
        <dbReference type="SAM" id="Phobius"/>
    </source>
</evidence>
<organism evidence="18 19">
    <name type="scientific">Yarrowia lipolytica</name>
    <name type="common">Candida lipolytica</name>
    <dbReference type="NCBI Taxonomy" id="4952"/>
    <lineage>
        <taxon>Eukaryota</taxon>
        <taxon>Fungi</taxon>
        <taxon>Dikarya</taxon>
        <taxon>Ascomycota</taxon>
        <taxon>Saccharomycotina</taxon>
        <taxon>Dipodascomycetes</taxon>
        <taxon>Dipodascales</taxon>
        <taxon>Dipodascales incertae sedis</taxon>
        <taxon>Yarrowia</taxon>
    </lineage>
</organism>
<dbReference type="SUPFAM" id="SSF103473">
    <property type="entry name" value="MFS general substrate transporter"/>
    <property type="match status" value="1"/>
</dbReference>
<comment type="similarity">
    <text evidence="3">Belongs to the acyl carrier protein (ACP) family.</text>
</comment>
<proteinExistence type="inferred from homology"/>
<keyword evidence="7 15" id="KW-0812">Transmembrane</keyword>
<dbReference type="PANTHER" id="PTHR23502:SF34">
    <property type="entry name" value="PROTEIN HOL1"/>
    <property type="match status" value="1"/>
</dbReference>
<feature type="compositionally biased region" description="Basic and acidic residues" evidence="14">
    <location>
        <begin position="133"/>
        <end position="169"/>
    </location>
</feature>
<gene>
    <name evidence="18" type="ORF">B0I71DRAFT_155900</name>
</gene>
<keyword evidence="5 13" id="KW-0444">Lipid biosynthesis</keyword>
<feature type="domain" description="Major facilitator superfamily (MFS) profile" evidence="17">
    <location>
        <begin position="243"/>
        <end position="744"/>
    </location>
</feature>
<feature type="transmembrane region" description="Helical" evidence="15">
    <location>
        <begin position="281"/>
        <end position="299"/>
    </location>
</feature>
<evidence type="ECO:0000256" key="1">
    <source>
        <dbReference type="ARBA" id="ARBA00004141"/>
    </source>
</evidence>
<dbReference type="PROSITE" id="PS50075">
    <property type="entry name" value="CARRIER"/>
    <property type="match status" value="1"/>
</dbReference>
<dbReference type="GO" id="GO:0006633">
    <property type="term" value="P:fatty acid biosynthetic process"/>
    <property type="evidence" value="ECO:0007669"/>
    <property type="project" value="UniProtKB-KW"/>
</dbReference>
<keyword evidence="11 15" id="KW-0472">Membrane</keyword>
<feature type="compositionally biased region" description="Basic and acidic residues" evidence="14">
    <location>
        <begin position="452"/>
        <end position="464"/>
    </location>
</feature>
<dbReference type="Gene3D" id="1.20.1250.20">
    <property type="entry name" value="MFS general substrate transporter like domains"/>
    <property type="match status" value="1"/>
</dbReference>
<dbReference type="GO" id="GO:0022857">
    <property type="term" value="F:transmembrane transporter activity"/>
    <property type="evidence" value="ECO:0007669"/>
    <property type="project" value="InterPro"/>
</dbReference>
<dbReference type="GO" id="GO:0005886">
    <property type="term" value="C:plasma membrane"/>
    <property type="evidence" value="ECO:0007669"/>
    <property type="project" value="TreeGrafter"/>
</dbReference>
<evidence type="ECO:0000313" key="18">
    <source>
        <dbReference type="EMBL" id="RDW22734.1"/>
    </source>
</evidence>
<dbReference type="VEuPathDB" id="FungiDB:YALI1_D32594g"/>
<evidence type="ECO:0000256" key="3">
    <source>
        <dbReference type="ARBA" id="ARBA00010930"/>
    </source>
</evidence>
<dbReference type="GO" id="GO:0000324">
    <property type="term" value="C:fungal-type vacuole"/>
    <property type="evidence" value="ECO:0007669"/>
    <property type="project" value="TreeGrafter"/>
</dbReference>
<sequence>MLRQSVLRLSRAAVARPALSRSFVTAVARPQLVRAAPVSFIRHYSSAHVLTKDMIQERIVALLESFDKVNDAKNITATANLTSDLGLDSLDVVEVVMAIEEEFGLEIPDHDADEIKTVQQAIDYVSAQPADKQTTDKQTADKQTADKQTADGRQVDNHQKTIRPFEHPHVHTSTRPHFHTSTRPHNLIMDTIFLDPEYIPGTVQIIGQHDDDSMLIKDEKGTVLLPQPTSSPNDPLKWSWSRKLWHTLLVCFITGFTAATSNDSGAASDGLLEELGVGYDVQNTAAGVLFLGIGYWCLFISPLGSLYGRRLPYLLGCILGLIGALWFGRIKNVGDLICSQLFVGASEAVAEAYSQVSLIDIFHDHQSGSAIGIYVFATSIGTFLGPLIAGYIQIGQSWRWVGWWALIIGGGMTLCFWFGFEESYFPRNLVTASERGQTTLDDTNEAPLGAKGSEKLDSKDDSIPDRASSGEGSLYEVRSAIHPAATTESTNVQTNPKVIGWRDTQRSFRQRIQIITPAPNLKGWGIKQYFQRLWTTMKVFGYPAVIYSGLQWGAQDAWLSFYLTTQEDTYGEPPYNYSPTRIAVMKVPLIIGASIGCFYGGYLSDKFVHWMASRPARNGIREAEDRLWMMLLNCIISPLGMYLFGIGTGEMWSWPVVYVGLGFIGFGWGCAGDMSMSYLVDAYPEMVLEGMVGVSVINNSMGSIFTFVCDMWMDAQGITDTYITTGSICAGILFLTIPMIIFGKYFRKKTTKQYLAFLRERDSLDE</sequence>
<dbReference type="VEuPathDB" id="FungiDB:YALI0_D24651g"/>
<dbReference type="InterPro" id="IPR036736">
    <property type="entry name" value="ACP-like_sf"/>
</dbReference>
<evidence type="ECO:0000256" key="12">
    <source>
        <dbReference type="ARBA" id="ARBA00023160"/>
    </source>
</evidence>
<evidence type="ECO:0000256" key="7">
    <source>
        <dbReference type="ARBA" id="ARBA00022692"/>
    </source>
</evidence>
<evidence type="ECO:0000313" key="19">
    <source>
        <dbReference type="Proteomes" id="UP000256601"/>
    </source>
</evidence>
<name>A0A371BXG3_YARLL</name>
<comment type="subcellular location">
    <subcellularLocation>
        <location evidence="1">Membrane</location>
        <topology evidence="1">Multi-pass membrane protein</topology>
    </subcellularLocation>
</comment>
<feature type="transmembrane region" description="Helical" evidence="15">
    <location>
        <begin position="627"/>
        <end position="646"/>
    </location>
</feature>
<feature type="transmembrane region" description="Helical" evidence="15">
    <location>
        <begin position="725"/>
        <end position="746"/>
    </location>
</feature>
<evidence type="ECO:0000256" key="4">
    <source>
        <dbReference type="ARBA" id="ARBA00022450"/>
    </source>
</evidence>
<dbReference type="PROSITE" id="PS50850">
    <property type="entry name" value="MFS"/>
    <property type="match status" value="1"/>
</dbReference>
<evidence type="ECO:0000256" key="6">
    <source>
        <dbReference type="ARBA" id="ARBA00022553"/>
    </source>
</evidence>
<feature type="region of interest" description="Disordered" evidence="14">
    <location>
        <begin position="439"/>
        <end position="472"/>
    </location>
</feature>
<protein>
    <recommendedName>
        <fullName evidence="13">Acyl carrier protein</fullName>
    </recommendedName>
</protein>
<feature type="transmembrane region" description="Helical" evidence="15">
    <location>
        <begin position="692"/>
        <end position="713"/>
    </location>
</feature>
<evidence type="ECO:0000256" key="9">
    <source>
        <dbReference type="ARBA" id="ARBA00022989"/>
    </source>
</evidence>
<dbReference type="Pfam" id="PF07690">
    <property type="entry name" value="MFS_1"/>
    <property type="match status" value="1"/>
</dbReference>
<dbReference type="SUPFAM" id="SSF47336">
    <property type="entry name" value="ACP-like"/>
    <property type="match status" value="1"/>
</dbReference>
<reference evidence="18 19" key="1">
    <citation type="submission" date="2018-07" db="EMBL/GenBank/DDBJ databases">
        <title>Draft Genome Assemblies for Five Robust Yarrowia lipolytica Strains Exhibiting High Lipid Production and Pentose Sugar Utilization and Sugar Alcohol Secretion from Undetoxified Lignocellulosic Biomass Hydrolysates.</title>
        <authorList>
            <consortium name="DOE Joint Genome Institute"/>
            <person name="Walker C."/>
            <person name="Ryu S."/>
            <person name="Na H."/>
            <person name="Zane M."/>
            <person name="LaButti K."/>
            <person name="Lipzen A."/>
            <person name="Haridas S."/>
            <person name="Barry K."/>
            <person name="Grigoriev I.V."/>
            <person name="Quarterman J."/>
            <person name="Slininger P."/>
            <person name="Dien B."/>
            <person name="Trinh C.T."/>
        </authorList>
    </citation>
    <scope>NUCLEOTIDE SEQUENCE [LARGE SCALE GENOMIC DNA]</scope>
    <source>
        <strain evidence="18 19">YB392</strain>
    </source>
</reference>
<evidence type="ECO:0000259" key="17">
    <source>
        <dbReference type="PROSITE" id="PS50850"/>
    </source>
</evidence>
<keyword evidence="10" id="KW-0443">Lipid metabolism</keyword>
<feature type="domain" description="Carrier" evidence="16">
    <location>
        <begin position="53"/>
        <end position="129"/>
    </location>
</feature>
<keyword evidence="12 13" id="KW-0275">Fatty acid biosynthesis</keyword>
<dbReference type="EMBL" id="KZ859161">
    <property type="protein sequence ID" value="RDW22734.1"/>
    <property type="molecule type" value="Genomic_DNA"/>
</dbReference>
<dbReference type="PROSITE" id="PS00012">
    <property type="entry name" value="PHOSPHOPANTETHEINE"/>
    <property type="match status" value="1"/>
</dbReference>
<dbReference type="Pfam" id="PF00550">
    <property type="entry name" value="PP-binding"/>
    <property type="match status" value="1"/>
</dbReference>
<dbReference type="InterPro" id="IPR011701">
    <property type="entry name" value="MFS"/>
</dbReference>
<dbReference type="InterPro" id="IPR009081">
    <property type="entry name" value="PP-bd_ACP"/>
</dbReference>
<keyword evidence="4 13" id="KW-0596">Phosphopantetheine</keyword>
<dbReference type="InterPro" id="IPR036259">
    <property type="entry name" value="MFS_trans_sf"/>
</dbReference>
<evidence type="ECO:0000256" key="11">
    <source>
        <dbReference type="ARBA" id="ARBA00023136"/>
    </source>
</evidence>
<feature type="transmembrane region" description="Helical" evidence="15">
    <location>
        <begin position="371"/>
        <end position="394"/>
    </location>
</feature>
<dbReference type="VEuPathDB" id="FungiDB:YALI0_D24629g"/>
<dbReference type="Gene3D" id="1.10.1200.10">
    <property type="entry name" value="ACP-like"/>
    <property type="match status" value="1"/>
</dbReference>
<comment type="function">
    <text evidence="13">Carrier of the growing fatty acid chain in fatty acid biosynthesis.</text>
</comment>
<feature type="region of interest" description="Disordered" evidence="14">
    <location>
        <begin position="127"/>
        <end position="181"/>
    </location>
</feature>
<evidence type="ECO:0000256" key="14">
    <source>
        <dbReference type="SAM" id="MobiDB-lite"/>
    </source>
</evidence>
<keyword evidence="9 15" id="KW-1133">Transmembrane helix</keyword>
<evidence type="ECO:0000259" key="16">
    <source>
        <dbReference type="PROSITE" id="PS50075"/>
    </source>
</evidence>
<evidence type="ECO:0000256" key="8">
    <source>
        <dbReference type="ARBA" id="ARBA00022832"/>
    </source>
</evidence>
<evidence type="ECO:0000256" key="10">
    <source>
        <dbReference type="ARBA" id="ARBA00023098"/>
    </source>
</evidence>
<feature type="transmembrane region" description="Helical" evidence="15">
    <location>
        <begin position="311"/>
        <end position="328"/>
    </location>
</feature>
<dbReference type="NCBIfam" id="NF002148">
    <property type="entry name" value="PRK00982.1-2"/>
    <property type="match status" value="1"/>
</dbReference>
<comment type="pathway">
    <text evidence="2">Lipid metabolism; fatty acid biosynthesis.</text>
</comment>
<accession>A0A371BXG3</accession>
<dbReference type="PANTHER" id="PTHR23502">
    <property type="entry name" value="MAJOR FACILITATOR SUPERFAMILY"/>
    <property type="match status" value="1"/>
</dbReference>
<dbReference type="Proteomes" id="UP000256601">
    <property type="component" value="Unassembled WGS sequence"/>
</dbReference>
<dbReference type="VEuPathDB" id="FungiDB:YALI1_D32619g"/>
<keyword evidence="8" id="KW-0276">Fatty acid metabolism</keyword>
<feature type="transmembrane region" description="Helical" evidence="15">
    <location>
        <begin position="652"/>
        <end position="671"/>
    </location>
</feature>
<dbReference type="AlphaFoldDB" id="A0A371BXG3"/>
<keyword evidence="6" id="KW-0597">Phosphoprotein</keyword>
<dbReference type="InterPro" id="IPR006162">
    <property type="entry name" value="Ppantetheine_attach_site"/>
</dbReference>
<dbReference type="NCBIfam" id="TIGR00517">
    <property type="entry name" value="acyl_carrier"/>
    <property type="match status" value="1"/>
</dbReference>
<feature type="compositionally biased region" description="Basic residues" evidence="14">
    <location>
        <begin position="170"/>
        <end position="181"/>
    </location>
</feature>
<evidence type="ECO:0000256" key="5">
    <source>
        <dbReference type="ARBA" id="ARBA00022516"/>
    </source>
</evidence>
<dbReference type="GO" id="GO:0099128">
    <property type="term" value="C:mitochondrial [2Fe-2S] assembly complex"/>
    <property type="evidence" value="ECO:0007669"/>
    <property type="project" value="UniProtKB-ARBA"/>
</dbReference>
<dbReference type="HAMAP" id="MF_01217">
    <property type="entry name" value="Acyl_carrier"/>
    <property type="match status" value="1"/>
</dbReference>
<dbReference type="InterPro" id="IPR020846">
    <property type="entry name" value="MFS_dom"/>
</dbReference>
<evidence type="ECO:0000256" key="13">
    <source>
        <dbReference type="RuleBase" id="RU000722"/>
    </source>
</evidence>